<organism evidence="1 2">
    <name type="scientific">Candidatus Scalindua japonica</name>
    <dbReference type="NCBI Taxonomy" id="1284222"/>
    <lineage>
        <taxon>Bacteria</taxon>
        <taxon>Pseudomonadati</taxon>
        <taxon>Planctomycetota</taxon>
        <taxon>Candidatus Brocadiia</taxon>
        <taxon>Candidatus Brocadiales</taxon>
        <taxon>Candidatus Scalinduaceae</taxon>
        <taxon>Candidatus Scalindua</taxon>
    </lineage>
</organism>
<sequence>MISNTVIKRLATVGRHNLFRDTNGKSCIVAYLNNSMPVRHSVKTVDIAAPMIPYLGINKTFKTIFTIIEYNTVFKRIF</sequence>
<dbReference type="AlphaFoldDB" id="A0A286TX29"/>
<reference evidence="2" key="1">
    <citation type="journal article" date="2017" name="Environ. Microbiol. Rep.">
        <title>Genetic Diversity of Marine Anaerobic Ammonium-Oxidizing Bacteria as Revealed by Genomic and Proteomic Analyses of 'Candidatus Scalindua japonica'.</title>
        <authorList>
            <person name="Oshiki M."/>
            <person name="Mizuto K."/>
            <person name="Kimura Z."/>
            <person name="Kindaichi T."/>
            <person name="Satoh H."/>
            <person name="Okabe S."/>
        </authorList>
    </citation>
    <scope>NUCLEOTIDE SEQUENCE [LARGE SCALE GENOMIC DNA]</scope>
    <source>
        <strain evidence="2">husup-a2</strain>
    </source>
</reference>
<proteinExistence type="predicted"/>
<dbReference type="Proteomes" id="UP000218542">
    <property type="component" value="Unassembled WGS sequence"/>
</dbReference>
<accession>A0A286TX29</accession>
<name>A0A286TX29_9BACT</name>
<gene>
    <name evidence="1" type="ORF">SCALIN_C11_0046</name>
</gene>
<dbReference type="EMBL" id="BAOS01000011">
    <property type="protein sequence ID" value="GAX60435.1"/>
    <property type="molecule type" value="Genomic_DNA"/>
</dbReference>
<keyword evidence="2" id="KW-1185">Reference proteome</keyword>
<evidence type="ECO:0000313" key="2">
    <source>
        <dbReference type="Proteomes" id="UP000218542"/>
    </source>
</evidence>
<protein>
    <submittedName>
        <fullName evidence="1">Uncharacterized protein</fullName>
    </submittedName>
</protein>
<comment type="caution">
    <text evidence="1">The sequence shown here is derived from an EMBL/GenBank/DDBJ whole genome shotgun (WGS) entry which is preliminary data.</text>
</comment>
<evidence type="ECO:0000313" key="1">
    <source>
        <dbReference type="EMBL" id="GAX60435.1"/>
    </source>
</evidence>